<proteinExistence type="predicted"/>
<protein>
    <submittedName>
        <fullName evidence="2">Uncharacterized protein</fullName>
    </submittedName>
</protein>
<sequence length="531" mass="59684">MVKYLRILYQIITKNAYLIIWCSVGIFSLVTLYVRSKVIFLVNPDIGGVESNVIYSVLRMLAGFPLYQNPEQAPYAITQYSPIYYYLTVGVSRLVGLTADDVYDVYAVGRCISLVANVFYVWGIVWLARRLQLTTSVAILVGLLAFILLPPQSYGRPDSLYNALVIWTLWAVLGWISSDSAKSLVYGAALTACLAALALFSKQSGLCLPIIIGGYLIFVSPISRQIFPFLGWYALFIGLLYYSLFWQDATLIYANVIQGVSNGIDLANFKHNLVDHYLRPFAWLVIPSLAISIRYSIFEQGARQFIGLSVLGLFLFAMATGLKWGSALNYFTEFTGLSFLLIADTIRLFRSKLSDWANVGRLALLLAVIWVVPVNAMNFNWERSFNKPVDMTQYQQEQAVAQYVKNELTKHNNGLVYSTLYNSSYLNAFLFRHCIVPQQDLMIGSAYPLRSFDYTDLDRAAQDGRVQFVISRNGETDAPLSPPVYLGNYRPIKSIGDYTIYKFNPSAGQLSDLSSEDKAKSTQRIISPSLE</sequence>
<organism evidence="2 3">
    <name type="scientific">Spirosoma validum</name>
    <dbReference type="NCBI Taxonomy" id="2771355"/>
    <lineage>
        <taxon>Bacteria</taxon>
        <taxon>Pseudomonadati</taxon>
        <taxon>Bacteroidota</taxon>
        <taxon>Cytophagia</taxon>
        <taxon>Cytophagales</taxon>
        <taxon>Cytophagaceae</taxon>
        <taxon>Spirosoma</taxon>
    </lineage>
</organism>
<name>A0A927GC29_9BACT</name>
<feature type="transmembrane region" description="Helical" evidence="1">
    <location>
        <begin position="16"/>
        <end position="34"/>
    </location>
</feature>
<feature type="transmembrane region" description="Helical" evidence="1">
    <location>
        <begin position="135"/>
        <end position="153"/>
    </location>
</feature>
<feature type="transmembrane region" description="Helical" evidence="1">
    <location>
        <begin position="362"/>
        <end position="381"/>
    </location>
</feature>
<feature type="transmembrane region" description="Helical" evidence="1">
    <location>
        <begin position="107"/>
        <end position="128"/>
    </location>
</feature>
<reference evidence="2" key="1">
    <citation type="submission" date="2020-09" db="EMBL/GenBank/DDBJ databases">
        <authorList>
            <person name="Kim M.K."/>
        </authorList>
    </citation>
    <scope>NUCLEOTIDE SEQUENCE</scope>
    <source>
        <strain evidence="2">BT704</strain>
    </source>
</reference>
<feature type="transmembrane region" description="Helical" evidence="1">
    <location>
        <begin position="159"/>
        <end position="176"/>
    </location>
</feature>
<keyword evidence="1" id="KW-0812">Transmembrane</keyword>
<feature type="transmembrane region" description="Helical" evidence="1">
    <location>
        <begin position="183"/>
        <end position="200"/>
    </location>
</feature>
<evidence type="ECO:0000256" key="1">
    <source>
        <dbReference type="SAM" id="Phobius"/>
    </source>
</evidence>
<dbReference type="Proteomes" id="UP000653797">
    <property type="component" value="Unassembled WGS sequence"/>
</dbReference>
<evidence type="ECO:0000313" key="3">
    <source>
        <dbReference type="Proteomes" id="UP000653797"/>
    </source>
</evidence>
<comment type="caution">
    <text evidence="2">The sequence shown here is derived from an EMBL/GenBank/DDBJ whole genome shotgun (WGS) entry which is preliminary data.</text>
</comment>
<dbReference type="AlphaFoldDB" id="A0A927GC29"/>
<feature type="transmembrane region" description="Helical" evidence="1">
    <location>
        <begin position="206"/>
        <end position="222"/>
    </location>
</feature>
<dbReference type="EMBL" id="JACXAA010000001">
    <property type="protein sequence ID" value="MBD2752095.1"/>
    <property type="molecule type" value="Genomic_DNA"/>
</dbReference>
<feature type="transmembrane region" description="Helical" evidence="1">
    <location>
        <begin position="305"/>
        <end position="324"/>
    </location>
</feature>
<keyword evidence="1" id="KW-0472">Membrane</keyword>
<accession>A0A927GC29</accession>
<feature type="transmembrane region" description="Helical" evidence="1">
    <location>
        <begin position="281"/>
        <end position="298"/>
    </location>
</feature>
<feature type="transmembrane region" description="Helical" evidence="1">
    <location>
        <begin position="229"/>
        <end position="246"/>
    </location>
</feature>
<keyword evidence="3" id="KW-1185">Reference proteome</keyword>
<gene>
    <name evidence="2" type="ORF">IC230_04265</name>
</gene>
<keyword evidence="1" id="KW-1133">Transmembrane helix</keyword>
<evidence type="ECO:0000313" key="2">
    <source>
        <dbReference type="EMBL" id="MBD2752095.1"/>
    </source>
</evidence>